<accession>A0A6M3LTE6</accession>
<proteinExistence type="predicted"/>
<protein>
    <submittedName>
        <fullName evidence="1">Uncharacterized protein</fullName>
    </submittedName>
</protein>
<organism evidence="1">
    <name type="scientific">viral metagenome</name>
    <dbReference type="NCBI Taxonomy" id="1070528"/>
    <lineage>
        <taxon>unclassified sequences</taxon>
        <taxon>metagenomes</taxon>
        <taxon>organismal metagenomes</taxon>
    </lineage>
</organism>
<sequence>MKIIRDEELFGLMMIPLLVDWRIRRCNEKGCTSKPNTIITGAGENIPAFGLCELHFQEGNTEGGTEYSLVFDNFDAFKTEEQ</sequence>
<gene>
    <name evidence="1" type="ORF">MM415B07464_0005</name>
</gene>
<dbReference type="EMBL" id="MT143431">
    <property type="protein sequence ID" value="QJA96764.1"/>
    <property type="molecule type" value="Genomic_DNA"/>
</dbReference>
<dbReference type="AlphaFoldDB" id="A0A6M3LTE6"/>
<name>A0A6M3LTE6_9ZZZZ</name>
<reference evidence="1" key="1">
    <citation type="submission" date="2020-03" db="EMBL/GenBank/DDBJ databases">
        <title>The deep terrestrial virosphere.</title>
        <authorList>
            <person name="Holmfeldt K."/>
            <person name="Nilsson E."/>
            <person name="Simone D."/>
            <person name="Lopez-Fernandez M."/>
            <person name="Wu X."/>
            <person name="de Brujin I."/>
            <person name="Lundin D."/>
            <person name="Andersson A."/>
            <person name="Bertilsson S."/>
            <person name="Dopson M."/>
        </authorList>
    </citation>
    <scope>NUCLEOTIDE SEQUENCE</scope>
    <source>
        <strain evidence="1">MM415B07464</strain>
    </source>
</reference>
<evidence type="ECO:0000313" key="1">
    <source>
        <dbReference type="EMBL" id="QJA96764.1"/>
    </source>
</evidence>